<accession>A0A4Y2G696</accession>
<comment type="caution">
    <text evidence="1">The sequence shown here is derived from an EMBL/GenBank/DDBJ whole genome shotgun (WGS) entry which is preliminary data.</text>
</comment>
<evidence type="ECO:0000313" key="2">
    <source>
        <dbReference type="Proteomes" id="UP000499080"/>
    </source>
</evidence>
<dbReference type="AlphaFoldDB" id="A0A4Y2G696"/>
<organism evidence="1 2">
    <name type="scientific">Araneus ventricosus</name>
    <name type="common">Orbweaver spider</name>
    <name type="synonym">Epeira ventricosa</name>
    <dbReference type="NCBI Taxonomy" id="182803"/>
    <lineage>
        <taxon>Eukaryota</taxon>
        <taxon>Metazoa</taxon>
        <taxon>Ecdysozoa</taxon>
        <taxon>Arthropoda</taxon>
        <taxon>Chelicerata</taxon>
        <taxon>Arachnida</taxon>
        <taxon>Araneae</taxon>
        <taxon>Araneomorphae</taxon>
        <taxon>Entelegynae</taxon>
        <taxon>Araneoidea</taxon>
        <taxon>Araneidae</taxon>
        <taxon>Araneus</taxon>
    </lineage>
</organism>
<gene>
    <name evidence="1" type="ORF">AVEN_24955_1</name>
</gene>
<protein>
    <submittedName>
        <fullName evidence="1">Uncharacterized protein</fullName>
    </submittedName>
</protein>
<keyword evidence="2" id="KW-1185">Reference proteome</keyword>
<reference evidence="1 2" key="1">
    <citation type="journal article" date="2019" name="Sci. Rep.">
        <title>Orb-weaving spider Araneus ventricosus genome elucidates the spidroin gene catalogue.</title>
        <authorList>
            <person name="Kono N."/>
            <person name="Nakamura H."/>
            <person name="Ohtoshi R."/>
            <person name="Moran D.A.P."/>
            <person name="Shinohara A."/>
            <person name="Yoshida Y."/>
            <person name="Fujiwara M."/>
            <person name="Mori M."/>
            <person name="Tomita M."/>
            <person name="Arakawa K."/>
        </authorList>
    </citation>
    <scope>NUCLEOTIDE SEQUENCE [LARGE SCALE GENOMIC DNA]</scope>
</reference>
<proteinExistence type="predicted"/>
<dbReference type="EMBL" id="BGPR01001227">
    <property type="protein sequence ID" value="GBM48767.1"/>
    <property type="molecule type" value="Genomic_DNA"/>
</dbReference>
<evidence type="ECO:0000313" key="1">
    <source>
        <dbReference type="EMBL" id="GBM48767.1"/>
    </source>
</evidence>
<name>A0A4Y2G696_ARAVE</name>
<sequence>MKHTRGVQKVRHLERCSSKNTLLRSALQYNMTHIHHAISLHNLPVASDTCRNVALIVRCPDDSKSLLGPAASLEQLSEPGHRWKIVFHPNVP</sequence>
<dbReference type="Proteomes" id="UP000499080">
    <property type="component" value="Unassembled WGS sequence"/>
</dbReference>